<name>A0AAV2NSW1_9HYME</name>
<dbReference type="AlphaFoldDB" id="A0AAV2NSW1"/>
<protein>
    <recommendedName>
        <fullName evidence="6">STAS domain-containing protein</fullName>
    </recommendedName>
</protein>
<evidence type="ECO:0000256" key="3">
    <source>
        <dbReference type="ARBA" id="ARBA00022989"/>
    </source>
</evidence>
<evidence type="ECO:0000256" key="5">
    <source>
        <dbReference type="SAM" id="Phobius"/>
    </source>
</evidence>
<dbReference type="InterPro" id="IPR002645">
    <property type="entry name" value="STAS_dom"/>
</dbReference>
<dbReference type="InterPro" id="IPR001902">
    <property type="entry name" value="SLC26A/SulP_fam"/>
</dbReference>
<feature type="transmembrane region" description="Helical" evidence="5">
    <location>
        <begin position="281"/>
        <end position="301"/>
    </location>
</feature>
<evidence type="ECO:0000256" key="4">
    <source>
        <dbReference type="ARBA" id="ARBA00023136"/>
    </source>
</evidence>
<dbReference type="GO" id="GO:0016020">
    <property type="term" value="C:membrane"/>
    <property type="evidence" value="ECO:0007669"/>
    <property type="project" value="UniProtKB-SubCell"/>
</dbReference>
<dbReference type="GO" id="GO:0055085">
    <property type="term" value="P:transmembrane transport"/>
    <property type="evidence" value="ECO:0007669"/>
    <property type="project" value="InterPro"/>
</dbReference>
<accession>A0AAV2NSW1</accession>
<feature type="transmembrane region" description="Helical" evidence="5">
    <location>
        <begin position="313"/>
        <end position="332"/>
    </location>
</feature>
<feature type="transmembrane region" description="Helical" evidence="5">
    <location>
        <begin position="182"/>
        <end position="199"/>
    </location>
</feature>
<organism evidence="7 8">
    <name type="scientific">Lasius platythorax</name>
    <dbReference type="NCBI Taxonomy" id="488582"/>
    <lineage>
        <taxon>Eukaryota</taxon>
        <taxon>Metazoa</taxon>
        <taxon>Ecdysozoa</taxon>
        <taxon>Arthropoda</taxon>
        <taxon>Hexapoda</taxon>
        <taxon>Insecta</taxon>
        <taxon>Pterygota</taxon>
        <taxon>Neoptera</taxon>
        <taxon>Endopterygota</taxon>
        <taxon>Hymenoptera</taxon>
        <taxon>Apocrita</taxon>
        <taxon>Aculeata</taxon>
        <taxon>Formicoidea</taxon>
        <taxon>Formicidae</taxon>
        <taxon>Formicinae</taxon>
        <taxon>Lasius</taxon>
        <taxon>Lasius</taxon>
    </lineage>
</organism>
<dbReference type="EMBL" id="OZ034827">
    <property type="protein sequence ID" value="CAL1682468.1"/>
    <property type="molecule type" value="Genomic_DNA"/>
</dbReference>
<evidence type="ECO:0000256" key="1">
    <source>
        <dbReference type="ARBA" id="ARBA00004141"/>
    </source>
</evidence>
<evidence type="ECO:0000313" key="7">
    <source>
        <dbReference type="EMBL" id="CAL1682468.1"/>
    </source>
</evidence>
<dbReference type="PANTHER" id="PTHR11814">
    <property type="entry name" value="SULFATE TRANSPORTER"/>
    <property type="match status" value="1"/>
</dbReference>
<dbReference type="InterPro" id="IPR036513">
    <property type="entry name" value="STAS_dom_sf"/>
</dbReference>
<dbReference type="PROSITE" id="PS50801">
    <property type="entry name" value="STAS"/>
    <property type="match status" value="1"/>
</dbReference>
<dbReference type="Proteomes" id="UP001497644">
    <property type="component" value="Chromosome 4"/>
</dbReference>
<feature type="transmembrane region" description="Helical" evidence="5">
    <location>
        <begin position="28"/>
        <end position="47"/>
    </location>
</feature>
<evidence type="ECO:0000256" key="2">
    <source>
        <dbReference type="ARBA" id="ARBA00022692"/>
    </source>
</evidence>
<dbReference type="InterPro" id="IPR011547">
    <property type="entry name" value="SLC26A/SulP_dom"/>
</dbReference>
<keyword evidence="8" id="KW-1185">Reference proteome</keyword>
<dbReference type="NCBIfam" id="TIGR00815">
    <property type="entry name" value="sulP"/>
    <property type="match status" value="1"/>
</dbReference>
<gene>
    <name evidence="7" type="ORF">LPLAT_LOCUS8391</name>
</gene>
<dbReference type="CDD" id="cd07042">
    <property type="entry name" value="STAS_SulP_like_sulfate_transporter"/>
    <property type="match status" value="1"/>
</dbReference>
<keyword evidence="3 5" id="KW-1133">Transmembrane helix</keyword>
<keyword evidence="2 5" id="KW-0812">Transmembrane</keyword>
<feature type="transmembrane region" description="Helical" evidence="5">
    <location>
        <begin position="352"/>
        <end position="371"/>
    </location>
</feature>
<feature type="transmembrane region" description="Helical" evidence="5">
    <location>
        <begin position="211"/>
        <end position="234"/>
    </location>
</feature>
<feature type="transmembrane region" description="Helical" evidence="5">
    <location>
        <begin position="378"/>
        <end position="400"/>
    </location>
</feature>
<evidence type="ECO:0000313" key="8">
    <source>
        <dbReference type="Proteomes" id="UP001497644"/>
    </source>
</evidence>
<dbReference type="SUPFAM" id="SSF52091">
    <property type="entry name" value="SpoIIaa-like"/>
    <property type="match status" value="1"/>
</dbReference>
<feature type="domain" description="STAS" evidence="6">
    <location>
        <begin position="456"/>
        <end position="575"/>
    </location>
</feature>
<proteinExistence type="predicted"/>
<dbReference type="Gene3D" id="3.30.750.24">
    <property type="entry name" value="STAS domain"/>
    <property type="match status" value="1"/>
</dbReference>
<feature type="transmembrane region" description="Helical" evidence="5">
    <location>
        <begin position="406"/>
        <end position="439"/>
    </location>
</feature>
<dbReference type="Pfam" id="PF00916">
    <property type="entry name" value="Sulfate_transp"/>
    <property type="match status" value="1"/>
</dbReference>
<reference evidence="7" key="1">
    <citation type="submission" date="2024-04" db="EMBL/GenBank/DDBJ databases">
        <authorList>
            <consortium name="Molecular Ecology Group"/>
        </authorList>
    </citation>
    <scope>NUCLEOTIDE SEQUENCE</scope>
</reference>
<keyword evidence="4 5" id="KW-0472">Membrane</keyword>
<feature type="transmembrane region" description="Helical" evidence="5">
    <location>
        <begin position="102"/>
        <end position="124"/>
    </location>
</feature>
<comment type="subcellular location">
    <subcellularLocation>
        <location evidence="1">Membrane</location>
        <topology evidence="1">Multi-pass membrane protein</topology>
    </subcellularLocation>
</comment>
<evidence type="ECO:0000259" key="6">
    <source>
        <dbReference type="PROSITE" id="PS50801"/>
    </source>
</evidence>
<feature type="transmembrane region" description="Helical" evidence="5">
    <location>
        <begin position="59"/>
        <end position="81"/>
    </location>
</feature>
<dbReference type="Pfam" id="PF01740">
    <property type="entry name" value="STAS"/>
    <property type="match status" value="1"/>
</dbReference>
<sequence>MAKVNLKRVIKNRVPLLKWLPLYKAEQILGDLVAGVTVGLTLIPQAIAYAGLAGLKPQYGLYSAFVGSFIYVVFGTCREVNIGPTALISLLTWAYARGIPEYTALLCFLSGCITILLGILRLGFLVEFVSTPVVSGFTSAASVIIACSQIKNLLGLDIHGENFVEIWWELINHITDTKIPDLILSCCCILTLLVLKYLKDKKIANTTLKRFLWVIGTARNALVVILCAVTSYIFEMYDGAPFILTGHIDAGLPSVEPPPFSRTIGQNQTESFIDMSKNFKFGILIIPLISIIGNVAIAKAFSRGMPLDATQEMLTLGLCNVVGSFFHSMPVAGSFSRSAVNNASGVRTPLGGMYTGILVILALSLLTPYFYYIPKATLSSVIISAVIFMVEIGMILPIWRCNKRDLIPAFVTFLASLFAGVELGILIGTIIDLAILIYLNARPTINIEYRNTSIINYVMIRPVAGILFPAVNHLRSYLTKALSDKRHNSPKNLDTLTNVVLDCEHIDKIDFTVAQSISMLIKDFRDKNCQLIMLRPNPDILNSIQSLSHKQILTARDEIDLITILKEFKEFVTQNANVEIEASNGKIISETTNELVSTWL</sequence>